<dbReference type="PANTHER" id="PTHR23534:SF1">
    <property type="entry name" value="MAJOR FACILITATOR SUPERFAMILY PROTEIN"/>
    <property type="match status" value="1"/>
</dbReference>
<gene>
    <name evidence="6" type="ORF">ACFOW7_11600</name>
</gene>
<feature type="domain" description="Major facilitator superfamily (MFS) profile" evidence="5">
    <location>
        <begin position="210"/>
        <end position="392"/>
    </location>
</feature>
<protein>
    <submittedName>
        <fullName evidence="6">MFS transporter</fullName>
    </submittedName>
</protein>
<dbReference type="RefSeq" id="WP_378164332.1">
    <property type="nucleotide sequence ID" value="NZ_JBHSBU010000001.1"/>
</dbReference>
<feature type="transmembrane region" description="Helical" evidence="4">
    <location>
        <begin position="300"/>
        <end position="325"/>
    </location>
</feature>
<keyword evidence="7" id="KW-1185">Reference proteome</keyword>
<dbReference type="InterPro" id="IPR011701">
    <property type="entry name" value="MFS"/>
</dbReference>
<feature type="transmembrane region" description="Helical" evidence="4">
    <location>
        <begin position="158"/>
        <end position="185"/>
    </location>
</feature>
<organism evidence="6 7">
    <name type="scientific">Chitinimonas lacunae</name>
    <dbReference type="NCBI Taxonomy" id="1963018"/>
    <lineage>
        <taxon>Bacteria</taxon>
        <taxon>Pseudomonadati</taxon>
        <taxon>Pseudomonadota</taxon>
        <taxon>Betaproteobacteria</taxon>
        <taxon>Neisseriales</taxon>
        <taxon>Chitinibacteraceae</taxon>
        <taxon>Chitinimonas</taxon>
    </lineage>
</organism>
<evidence type="ECO:0000259" key="5">
    <source>
        <dbReference type="PROSITE" id="PS50850"/>
    </source>
</evidence>
<feature type="transmembrane region" description="Helical" evidence="4">
    <location>
        <begin position="73"/>
        <end position="91"/>
    </location>
</feature>
<dbReference type="PANTHER" id="PTHR23534">
    <property type="entry name" value="MFS PERMEASE"/>
    <property type="match status" value="1"/>
</dbReference>
<dbReference type="PROSITE" id="PS50850">
    <property type="entry name" value="MFS"/>
    <property type="match status" value="1"/>
</dbReference>
<evidence type="ECO:0000313" key="7">
    <source>
        <dbReference type="Proteomes" id="UP001595791"/>
    </source>
</evidence>
<keyword evidence="3 4" id="KW-0472">Membrane</keyword>
<feature type="transmembrane region" description="Helical" evidence="4">
    <location>
        <begin position="97"/>
        <end position="117"/>
    </location>
</feature>
<evidence type="ECO:0000256" key="1">
    <source>
        <dbReference type="ARBA" id="ARBA00022692"/>
    </source>
</evidence>
<dbReference type="Pfam" id="PF07690">
    <property type="entry name" value="MFS_1"/>
    <property type="match status" value="2"/>
</dbReference>
<evidence type="ECO:0000256" key="3">
    <source>
        <dbReference type="ARBA" id="ARBA00023136"/>
    </source>
</evidence>
<keyword evidence="2 4" id="KW-1133">Transmembrane helix</keyword>
<feature type="transmembrane region" description="Helical" evidence="4">
    <location>
        <begin position="337"/>
        <end position="359"/>
    </location>
</feature>
<evidence type="ECO:0000256" key="4">
    <source>
        <dbReference type="SAM" id="Phobius"/>
    </source>
</evidence>
<dbReference type="EMBL" id="JBHSBU010000001">
    <property type="protein sequence ID" value="MFC4159991.1"/>
    <property type="molecule type" value="Genomic_DNA"/>
</dbReference>
<reference evidence="7" key="1">
    <citation type="journal article" date="2019" name="Int. J. Syst. Evol. Microbiol.">
        <title>The Global Catalogue of Microorganisms (GCM) 10K type strain sequencing project: providing services to taxonomists for standard genome sequencing and annotation.</title>
        <authorList>
            <consortium name="The Broad Institute Genomics Platform"/>
            <consortium name="The Broad Institute Genome Sequencing Center for Infectious Disease"/>
            <person name="Wu L."/>
            <person name="Ma J."/>
        </authorList>
    </citation>
    <scope>NUCLEOTIDE SEQUENCE [LARGE SCALE GENOMIC DNA]</scope>
    <source>
        <strain evidence="7">LMG 29894</strain>
    </source>
</reference>
<feature type="transmembrane region" description="Helical" evidence="4">
    <location>
        <begin position="129"/>
        <end position="152"/>
    </location>
</feature>
<comment type="caution">
    <text evidence="6">The sequence shown here is derived from an EMBL/GenBank/DDBJ whole genome shotgun (WGS) entry which is preliminary data.</text>
</comment>
<feature type="transmembrane region" description="Helical" evidence="4">
    <location>
        <begin position="277"/>
        <end position="294"/>
    </location>
</feature>
<dbReference type="Proteomes" id="UP001595791">
    <property type="component" value="Unassembled WGS sequence"/>
</dbReference>
<feature type="transmembrane region" description="Helical" evidence="4">
    <location>
        <begin position="43"/>
        <end position="61"/>
    </location>
</feature>
<evidence type="ECO:0000256" key="2">
    <source>
        <dbReference type="ARBA" id="ARBA00022989"/>
    </source>
</evidence>
<dbReference type="SUPFAM" id="SSF103473">
    <property type="entry name" value="MFS general substrate transporter"/>
    <property type="match status" value="1"/>
</dbReference>
<name>A0ABV8MSP9_9NEIS</name>
<dbReference type="Gene3D" id="1.20.1250.20">
    <property type="entry name" value="MFS general substrate transporter like domains"/>
    <property type="match status" value="1"/>
</dbReference>
<feature type="transmembrane region" description="Helical" evidence="4">
    <location>
        <begin position="206"/>
        <end position="229"/>
    </location>
</feature>
<sequence>MELQKRNAWLLGLCQFCFLAASAVGLAFSGLAGAWLAPDKSLATLPFLAITVVTAAATLVVPRLIQRLGVRTTLSLGSTMAALGAWLSVWALTQHHFVLFCLGNACMGLYQACAQYYRYIAADNATPDFRASAIAYVLSGGILAALCGPWLAAQSQNWWGLALFGGSFALAGLLAFASLPLIAALRLRPVSHEASVQPPPRPLRQILAGEEIRLGMVACVGGYAVMSFVMTASPFAVVSCGYSNAAAAGVIQWHLLGMYGPSLLSGRLVERLGARRVVTVGVGLGLAALAVAALGQTLRYFQLALALVGIGWNLMYVGGTALLMRSYRPSEKDTVQACNEFATFGAVAVAIALAGVVQNRLGWEAILWFALLPLGIAASALAWNGRRVWQRA</sequence>
<keyword evidence="1 4" id="KW-0812">Transmembrane</keyword>
<feature type="transmembrane region" description="Helical" evidence="4">
    <location>
        <begin position="365"/>
        <end position="383"/>
    </location>
</feature>
<proteinExistence type="predicted"/>
<evidence type="ECO:0000313" key="6">
    <source>
        <dbReference type="EMBL" id="MFC4159991.1"/>
    </source>
</evidence>
<dbReference type="InterPro" id="IPR036259">
    <property type="entry name" value="MFS_trans_sf"/>
</dbReference>
<dbReference type="InterPro" id="IPR020846">
    <property type="entry name" value="MFS_dom"/>
</dbReference>
<accession>A0ABV8MSP9</accession>